<accession>A0AAD9KT53</accession>
<reference evidence="1" key="1">
    <citation type="journal article" date="2023" name="Mol. Biol. Evol.">
        <title>Third-Generation Sequencing Reveals the Adaptive Role of the Epigenome in Three Deep-Sea Polychaetes.</title>
        <authorList>
            <person name="Perez M."/>
            <person name="Aroh O."/>
            <person name="Sun Y."/>
            <person name="Lan Y."/>
            <person name="Juniper S.K."/>
            <person name="Young C.R."/>
            <person name="Angers B."/>
            <person name="Qian P.Y."/>
        </authorList>
    </citation>
    <scope>NUCLEOTIDE SEQUENCE</scope>
    <source>
        <strain evidence="1">R07B-5</strain>
    </source>
</reference>
<organism evidence="1 2">
    <name type="scientific">Ridgeia piscesae</name>
    <name type="common">Tubeworm</name>
    <dbReference type="NCBI Taxonomy" id="27915"/>
    <lineage>
        <taxon>Eukaryota</taxon>
        <taxon>Metazoa</taxon>
        <taxon>Spiralia</taxon>
        <taxon>Lophotrochozoa</taxon>
        <taxon>Annelida</taxon>
        <taxon>Polychaeta</taxon>
        <taxon>Sedentaria</taxon>
        <taxon>Canalipalpata</taxon>
        <taxon>Sabellida</taxon>
        <taxon>Siboglinidae</taxon>
        <taxon>Ridgeia</taxon>
    </lineage>
</organism>
<dbReference type="AlphaFoldDB" id="A0AAD9KT53"/>
<keyword evidence="2" id="KW-1185">Reference proteome</keyword>
<proteinExistence type="predicted"/>
<gene>
    <name evidence="1" type="ORF">NP493_613g00002</name>
</gene>
<dbReference type="EMBL" id="JAODUO010000613">
    <property type="protein sequence ID" value="KAK2177199.1"/>
    <property type="molecule type" value="Genomic_DNA"/>
</dbReference>
<comment type="caution">
    <text evidence="1">The sequence shown here is derived from an EMBL/GenBank/DDBJ whole genome shotgun (WGS) entry which is preliminary data.</text>
</comment>
<evidence type="ECO:0000313" key="2">
    <source>
        <dbReference type="Proteomes" id="UP001209878"/>
    </source>
</evidence>
<evidence type="ECO:0000313" key="1">
    <source>
        <dbReference type="EMBL" id="KAK2177199.1"/>
    </source>
</evidence>
<sequence>MKLKGNSSVVPLFTCRPCLVEQKQWMTEHAKRQRQYRARMKQQFGEMYMKRERDRIARYRQIKKEQARLCLAPDQIN</sequence>
<protein>
    <submittedName>
        <fullName evidence="1">Uncharacterized protein</fullName>
    </submittedName>
</protein>
<dbReference type="Proteomes" id="UP001209878">
    <property type="component" value="Unassembled WGS sequence"/>
</dbReference>
<name>A0AAD9KT53_RIDPI</name>